<dbReference type="PROSITE" id="PS51898">
    <property type="entry name" value="TYR_RECOMBINASE"/>
    <property type="match status" value="1"/>
</dbReference>
<comment type="caution">
    <text evidence="5">The sequence shown here is derived from an EMBL/GenBank/DDBJ whole genome shotgun (WGS) entry which is preliminary data.</text>
</comment>
<dbReference type="GO" id="GO:0006310">
    <property type="term" value="P:DNA recombination"/>
    <property type="evidence" value="ECO:0007669"/>
    <property type="project" value="UniProtKB-KW"/>
</dbReference>
<comment type="similarity">
    <text evidence="1">Belongs to the 'phage' integrase family.</text>
</comment>
<dbReference type="GO" id="GO:0003677">
    <property type="term" value="F:DNA binding"/>
    <property type="evidence" value="ECO:0007669"/>
    <property type="project" value="UniProtKB-KW"/>
</dbReference>
<evidence type="ECO:0000313" key="5">
    <source>
        <dbReference type="EMBL" id="PIW18765.1"/>
    </source>
</evidence>
<keyword evidence="2" id="KW-0238">DNA-binding</keyword>
<reference evidence="5 6" key="1">
    <citation type="submission" date="2017-09" db="EMBL/GenBank/DDBJ databases">
        <title>Depth-based differentiation of microbial function through sediment-hosted aquifers and enrichment of novel symbionts in the deep terrestrial subsurface.</title>
        <authorList>
            <person name="Probst A.J."/>
            <person name="Ladd B."/>
            <person name="Jarett J.K."/>
            <person name="Geller-Mcgrath D.E."/>
            <person name="Sieber C.M."/>
            <person name="Emerson J.B."/>
            <person name="Anantharaman K."/>
            <person name="Thomas B.C."/>
            <person name="Malmstrom R."/>
            <person name="Stieglmeier M."/>
            <person name="Klingl A."/>
            <person name="Woyke T."/>
            <person name="Ryan C.M."/>
            <person name="Banfield J.F."/>
        </authorList>
    </citation>
    <scope>NUCLEOTIDE SEQUENCE [LARGE SCALE GENOMIC DNA]</scope>
    <source>
        <strain evidence="5">CG17_big_fil_post_rev_8_21_14_2_50_48_46</strain>
    </source>
</reference>
<dbReference type="InterPro" id="IPR050090">
    <property type="entry name" value="Tyrosine_recombinase_XerCD"/>
</dbReference>
<dbReference type="Gene3D" id="1.10.150.130">
    <property type="match status" value="1"/>
</dbReference>
<protein>
    <recommendedName>
        <fullName evidence="4">Tyr recombinase domain-containing protein</fullName>
    </recommendedName>
</protein>
<dbReference type="InterPro" id="IPR011010">
    <property type="entry name" value="DNA_brk_join_enz"/>
</dbReference>
<keyword evidence="3" id="KW-0233">DNA recombination</keyword>
<gene>
    <name evidence="5" type="ORF">COW36_03445</name>
</gene>
<dbReference type="PANTHER" id="PTHR30349:SF64">
    <property type="entry name" value="PROPHAGE INTEGRASE INTD-RELATED"/>
    <property type="match status" value="1"/>
</dbReference>
<evidence type="ECO:0000256" key="2">
    <source>
        <dbReference type="ARBA" id="ARBA00023125"/>
    </source>
</evidence>
<dbReference type="Gene3D" id="1.10.443.10">
    <property type="entry name" value="Intergrase catalytic core"/>
    <property type="match status" value="1"/>
</dbReference>
<accession>A0A2M7G9G9</accession>
<name>A0A2M7G9G9_9BACT</name>
<dbReference type="CDD" id="cd00397">
    <property type="entry name" value="DNA_BRE_C"/>
    <property type="match status" value="1"/>
</dbReference>
<evidence type="ECO:0000256" key="1">
    <source>
        <dbReference type="ARBA" id="ARBA00008857"/>
    </source>
</evidence>
<dbReference type="GO" id="GO:0015074">
    <property type="term" value="P:DNA integration"/>
    <property type="evidence" value="ECO:0007669"/>
    <property type="project" value="InterPro"/>
</dbReference>
<organism evidence="5 6">
    <name type="scientific">bacterium (Candidatus Blackallbacteria) CG17_big_fil_post_rev_8_21_14_2_50_48_46</name>
    <dbReference type="NCBI Taxonomy" id="2014261"/>
    <lineage>
        <taxon>Bacteria</taxon>
        <taxon>Candidatus Blackallbacteria</taxon>
    </lineage>
</organism>
<dbReference type="Proteomes" id="UP000231019">
    <property type="component" value="Unassembled WGS sequence"/>
</dbReference>
<dbReference type="InterPro" id="IPR002104">
    <property type="entry name" value="Integrase_catalytic"/>
</dbReference>
<dbReference type="AlphaFoldDB" id="A0A2M7G9G9"/>
<proteinExistence type="inferred from homology"/>
<evidence type="ECO:0000259" key="4">
    <source>
        <dbReference type="PROSITE" id="PS51898"/>
    </source>
</evidence>
<dbReference type="EMBL" id="PFFQ01000011">
    <property type="protein sequence ID" value="PIW18765.1"/>
    <property type="molecule type" value="Genomic_DNA"/>
</dbReference>
<dbReference type="PANTHER" id="PTHR30349">
    <property type="entry name" value="PHAGE INTEGRASE-RELATED"/>
    <property type="match status" value="1"/>
</dbReference>
<evidence type="ECO:0000256" key="3">
    <source>
        <dbReference type="ARBA" id="ARBA00023172"/>
    </source>
</evidence>
<dbReference type="SUPFAM" id="SSF56349">
    <property type="entry name" value="DNA breaking-rejoining enzymes"/>
    <property type="match status" value="1"/>
</dbReference>
<dbReference type="InterPro" id="IPR013762">
    <property type="entry name" value="Integrase-like_cat_sf"/>
</dbReference>
<dbReference type="InterPro" id="IPR010998">
    <property type="entry name" value="Integrase_recombinase_N"/>
</dbReference>
<evidence type="ECO:0000313" key="6">
    <source>
        <dbReference type="Proteomes" id="UP000231019"/>
    </source>
</evidence>
<sequence>MKSPNQLHLNGLVTSYNTAFQAGFRACAHIFSTQLQVAPTSVEPIGQLFQGIERLPDFERYLTVSRSCRPSMLANARSILGKFARFLQEQGSITTSEQVTVLVQDFLKDFTHPAYRYSAIYYLRLFFDFLEWEDNPARRVRLPKINAAKGRHFLAPEECRLLLANLQESVRKGKQHREHALFLLLLYTGLRVGEALALRWNDIDPEGQVFVRDSKNHTSRIVYAPRCVFQALSAYKAVSATSTFIFPGVKPNSPISYGVIRARFKKLMQESGIDRPGCNLHSLRHTFARSCIQSGMRREDIQQFLGHKDIRTTEIYTRLLSEDVRKQSVFSHRAVQAFLGQRDTKSNSRPK</sequence>
<feature type="domain" description="Tyr recombinase" evidence="4">
    <location>
        <begin position="149"/>
        <end position="329"/>
    </location>
</feature>
<dbReference type="Pfam" id="PF00589">
    <property type="entry name" value="Phage_integrase"/>
    <property type="match status" value="1"/>
</dbReference>